<comment type="subunit">
    <text evidence="2">Monomer.</text>
</comment>
<comment type="catalytic activity">
    <reaction evidence="6">
        <text>DNA(n) + a 2'-deoxyribonucleoside 5'-triphosphate = DNA(n+1) + diphosphate</text>
        <dbReference type="Rhea" id="RHEA:22508"/>
        <dbReference type="Rhea" id="RHEA-COMP:17339"/>
        <dbReference type="Rhea" id="RHEA-COMP:17340"/>
        <dbReference type="ChEBI" id="CHEBI:33019"/>
        <dbReference type="ChEBI" id="CHEBI:61560"/>
        <dbReference type="ChEBI" id="CHEBI:173112"/>
        <dbReference type="EC" id="2.7.7.7"/>
    </reaction>
</comment>
<evidence type="ECO:0000256" key="5">
    <source>
        <dbReference type="ARBA" id="ARBA00025589"/>
    </source>
</evidence>
<dbReference type="GO" id="GO:0003684">
    <property type="term" value="F:damaged DNA binding"/>
    <property type="evidence" value="ECO:0007669"/>
    <property type="project" value="InterPro"/>
</dbReference>
<dbReference type="AlphaFoldDB" id="A0A4V3B995"/>
<evidence type="ECO:0000313" key="10">
    <source>
        <dbReference type="EMBL" id="TDL78409.1"/>
    </source>
</evidence>
<dbReference type="SUPFAM" id="SSF56672">
    <property type="entry name" value="DNA/RNA polymerases"/>
    <property type="match status" value="1"/>
</dbReference>
<dbReference type="InterPro" id="IPR017961">
    <property type="entry name" value="DNA_pol_Y-fam_little_finger"/>
</dbReference>
<protein>
    <recommendedName>
        <fullName evidence="3">DNA-directed DNA polymerase</fullName>
        <ecNumber evidence="3">2.7.7.7</ecNumber>
    </recommendedName>
</protein>
<feature type="region of interest" description="Disordered" evidence="7">
    <location>
        <begin position="164"/>
        <end position="211"/>
    </location>
</feature>
<evidence type="ECO:0000256" key="6">
    <source>
        <dbReference type="ARBA" id="ARBA00049244"/>
    </source>
</evidence>
<dbReference type="Pfam" id="PF11799">
    <property type="entry name" value="IMS_C"/>
    <property type="match status" value="1"/>
</dbReference>
<dbReference type="EC" id="2.7.7.7" evidence="3"/>
<accession>A0A4V3B995</accession>
<comment type="function">
    <text evidence="5">Poorly processive, error-prone DNA polymerase involved in untargeted mutagenesis. Copies undamaged DNA at stalled replication forks, which arise in vivo from mismatched or misaligned primer ends. These misaligned primers can be extended by PolIV. Exhibits no 3'-5' exonuclease (proofreading) activity. May be involved in translesional synthesis, in conjunction with the beta clamp from PolIII.</text>
</comment>
<evidence type="ECO:0000256" key="3">
    <source>
        <dbReference type="ARBA" id="ARBA00012417"/>
    </source>
</evidence>
<dbReference type="Pfam" id="PF00817">
    <property type="entry name" value="IMS"/>
    <property type="match status" value="1"/>
</dbReference>
<dbReference type="Proteomes" id="UP000295701">
    <property type="component" value="Unassembled WGS sequence"/>
</dbReference>
<dbReference type="EMBL" id="SNAA01000011">
    <property type="protein sequence ID" value="TDL78409.1"/>
    <property type="molecule type" value="Genomic_DNA"/>
</dbReference>
<organism evidence="10 11">
    <name type="scientific">Palleronia sediminis</name>
    <dbReference type="NCBI Taxonomy" id="2547833"/>
    <lineage>
        <taxon>Bacteria</taxon>
        <taxon>Pseudomonadati</taxon>
        <taxon>Pseudomonadota</taxon>
        <taxon>Alphaproteobacteria</taxon>
        <taxon>Rhodobacterales</taxon>
        <taxon>Roseobacteraceae</taxon>
        <taxon>Palleronia</taxon>
    </lineage>
</organism>
<reference evidence="10 11" key="1">
    <citation type="submission" date="2019-03" db="EMBL/GenBank/DDBJ databases">
        <title>Primorskyibacter sp. SS33 isolated from sediments.</title>
        <authorList>
            <person name="Xunke S."/>
        </authorList>
    </citation>
    <scope>NUCLEOTIDE SEQUENCE [LARGE SCALE GENOMIC DNA]</scope>
    <source>
        <strain evidence="10 11">SS33</strain>
    </source>
</reference>
<evidence type="ECO:0000256" key="4">
    <source>
        <dbReference type="ARBA" id="ARBA00022763"/>
    </source>
</evidence>
<dbReference type="CDD" id="cd03468">
    <property type="entry name" value="PolY_like"/>
    <property type="match status" value="1"/>
</dbReference>
<dbReference type="InterPro" id="IPR001126">
    <property type="entry name" value="UmuC"/>
</dbReference>
<gene>
    <name evidence="10" type="ORF">E2L08_10730</name>
</gene>
<dbReference type="PANTHER" id="PTHR35369:SF2">
    <property type="entry name" value="BLR3025 PROTEIN"/>
    <property type="match status" value="1"/>
</dbReference>
<dbReference type="PANTHER" id="PTHR35369">
    <property type="entry name" value="BLR3025 PROTEIN-RELATED"/>
    <property type="match status" value="1"/>
</dbReference>
<proteinExistence type="inferred from homology"/>
<evidence type="ECO:0000256" key="7">
    <source>
        <dbReference type="SAM" id="MobiDB-lite"/>
    </source>
</evidence>
<dbReference type="InterPro" id="IPR043128">
    <property type="entry name" value="Rev_trsase/Diguanyl_cyclase"/>
</dbReference>
<name>A0A4V3B995_9RHOB</name>
<dbReference type="OrthoDB" id="9788640at2"/>
<dbReference type="InterPro" id="IPR050356">
    <property type="entry name" value="SulA_CellDiv_inhibitor"/>
</dbReference>
<evidence type="ECO:0000259" key="9">
    <source>
        <dbReference type="Pfam" id="PF11799"/>
    </source>
</evidence>
<dbReference type="RefSeq" id="WP_133397082.1">
    <property type="nucleotide sequence ID" value="NZ_SNAA01000011.1"/>
</dbReference>
<sequence>MPNRRILSLWFPRLGAERLLRRLGDPEGAPFAVVGDRGGAQVLTSLSASAEAAGLATGQGLRDALAMCPTLATRWQNPQAEAAFLSALRRWAGQFSPWVSEEPPAALIVDLTGSAHLFGGEAALLDRVTEECAGLGLTVRMGIADTVGAAWGLARFAGADAAPARSGDAIDQEAPATRSRAVRRRNWERGGPAPAGPQGGPGRAARVAPPGRTGDAIAGLPLAALRLPAGLVAELSRLGLRRIGDLAAQPRAALSRRFGLILVQRLDQATGAAPEPVSPALPETRFAVRLTLPDPIGLSDDVEAAIERMLPSLCDKLAAKGRGARRVRLECHRADHTMGWAEVGLARPAQDPDRIRPLLRMKVAEIEAGFGIDMIRLIATVTEPVSPRQHRGHAEAADDARARLTQAEPLDDLIGRLGARIGLEAITRHHPADSHIPEKGAQVLAAAWSAPATDWPAQTAPRPPVLWPSEPVQAPAVPTPPAHFRWRRRTLAAVGLRGPERIAPEWWLDDPNWRSGVRDYWCVTCDSGERLWIYFAHGAGLSAGWFCQGAFA</sequence>
<evidence type="ECO:0000256" key="1">
    <source>
        <dbReference type="ARBA" id="ARBA00010945"/>
    </source>
</evidence>
<comment type="similarity">
    <text evidence="1">Belongs to the DNA polymerase type-Y family.</text>
</comment>
<keyword evidence="4" id="KW-0227">DNA damage</keyword>
<comment type="caution">
    <text evidence="10">The sequence shown here is derived from an EMBL/GenBank/DDBJ whole genome shotgun (WGS) entry which is preliminary data.</text>
</comment>
<feature type="domain" description="DNA polymerase Y-family little finger" evidence="9">
    <location>
        <begin position="291"/>
        <end position="378"/>
    </location>
</feature>
<evidence type="ECO:0000313" key="11">
    <source>
        <dbReference type="Proteomes" id="UP000295701"/>
    </source>
</evidence>
<dbReference type="InterPro" id="IPR043502">
    <property type="entry name" value="DNA/RNA_pol_sf"/>
</dbReference>
<dbReference type="GO" id="GO:0006281">
    <property type="term" value="P:DNA repair"/>
    <property type="evidence" value="ECO:0007669"/>
    <property type="project" value="InterPro"/>
</dbReference>
<evidence type="ECO:0000259" key="8">
    <source>
        <dbReference type="Pfam" id="PF00817"/>
    </source>
</evidence>
<keyword evidence="11" id="KW-1185">Reference proteome</keyword>
<feature type="domain" description="UmuC" evidence="8">
    <location>
        <begin position="27"/>
        <end position="151"/>
    </location>
</feature>
<dbReference type="Gene3D" id="3.30.70.270">
    <property type="match status" value="1"/>
</dbReference>
<dbReference type="Gene3D" id="3.40.1170.60">
    <property type="match status" value="1"/>
</dbReference>
<evidence type="ECO:0000256" key="2">
    <source>
        <dbReference type="ARBA" id="ARBA00011245"/>
    </source>
</evidence>